<keyword evidence="4" id="KW-1185">Reference proteome</keyword>
<dbReference type="InterPro" id="IPR029052">
    <property type="entry name" value="Metallo-depent_PP-like"/>
</dbReference>
<dbReference type="RefSeq" id="WP_071976811.1">
    <property type="nucleotide sequence ID" value="NZ_CP065424.1"/>
</dbReference>
<reference evidence="3 4" key="1">
    <citation type="submission" date="2017-01" db="EMBL/GenBank/DDBJ databases">
        <title>Draft genome sequence of Bacillus oleronius.</title>
        <authorList>
            <person name="Allam M."/>
        </authorList>
    </citation>
    <scope>NUCLEOTIDE SEQUENCE [LARGE SCALE GENOMIC DNA]</scope>
    <source>
        <strain evidence="3 4">DSM 9356</strain>
    </source>
</reference>
<dbReference type="InterPro" id="IPR014576">
    <property type="entry name" value="Pesterase_YhaO"/>
</dbReference>
<dbReference type="AlphaFoldDB" id="A0A8E2LEN1"/>
<name>A0A8E2LEN1_9BACI</name>
<keyword evidence="1" id="KW-0378">Hydrolase</keyword>
<feature type="domain" description="Calcineurin-like phosphoesterase" evidence="2">
    <location>
        <begin position="5"/>
        <end position="202"/>
    </location>
</feature>
<proteinExistence type="predicted"/>
<dbReference type="Gene3D" id="3.60.21.10">
    <property type="match status" value="1"/>
</dbReference>
<dbReference type="GO" id="GO:0016787">
    <property type="term" value="F:hydrolase activity"/>
    <property type="evidence" value="ECO:0007669"/>
    <property type="project" value="UniProtKB-KW"/>
</dbReference>
<dbReference type="Pfam" id="PF00149">
    <property type="entry name" value="Metallophos"/>
    <property type="match status" value="1"/>
</dbReference>
<evidence type="ECO:0000313" key="3">
    <source>
        <dbReference type="EMBL" id="OOP68498.1"/>
    </source>
</evidence>
<comment type="caution">
    <text evidence="3">The sequence shown here is derived from an EMBL/GenBank/DDBJ whole genome shotgun (WGS) entry which is preliminary data.</text>
</comment>
<dbReference type="PANTHER" id="PTHR30337:SF7">
    <property type="entry name" value="PHOSPHOESTERASE"/>
    <property type="match status" value="1"/>
</dbReference>
<evidence type="ECO:0000313" key="4">
    <source>
        <dbReference type="Proteomes" id="UP000189761"/>
    </source>
</evidence>
<dbReference type="InterPro" id="IPR041796">
    <property type="entry name" value="Mre11_N"/>
</dbReference>
<dbReference type="CDD" id="cd00840">
    <property type="entry name" value="MPP_Mre11_N"/>
    <property type="match status" value="1"/>
</dbReference>
<dbReference type="Proteomes" id="UP000189761">
    <property type="component" value="Unassembled WGS sequence"/>
</dbReference>
<accession>A0A8E2LEN1</accession>
<dbReference type="SUPFAM" id="SSF56300">
    <property type="entry name" value="Metallo-dependent phosphatases"/>
    <property type="match status" value="1"/>
</dbReference>
<sequence>MSQLQFIHTADLHLDSPFIGLQYLPKTILNRIQESTFASFIKIVDNAISLKVDFVLIAGDLYDGEDRSIKAQARLRKQMIRLEQAGIEVFILHGNHDHLGGNWTTIDMPSNVHVFSSSVEMKSFITKKGQRVHLYGFSYPERHVTEKRINEYKKIEPADFHIGMLHGNVDGGSSDHQPYAPFTIGELLEKKMDYWALGHIHKQQFLHQDHHPYIVYPGNIQGRNRKEKGSKGCIVVNLSSHETTLSHIETADILWSDISIDASKIRTFSDLYLLCRKEMNHQRSSSQGVLLEMTIKNIEMLEKEAIEKIKNGELLEALQDGEEYEESFVWTISVNCHVKDQLVIEPTFKKELEQTLAELTQEESFEKALEDLYGNPYSSRYLEKMTEHEKKNLLQEAEQLVFELVHSNS</sequence>
<dbReference type="InterPro" id="IPR004843">
    <property type="entry name" value="Calcineurin-like_PHP"/>
</dbReference>
<dbReference type="EMBL" id="MTLA01000105">
    <property type="protein sequence ID" value="OOP68498.1"/>
    <property type="molecule type" value="Genomic_DNA"/>
</dbReference>
<evidence type="ECO:0000256" key="1">
    <source>
        <dbReference type="ARBA" id="ARBA00022801"/>
    </source>
</evidence>
<evidence type="ECO:0000259" key="2">
    <source>
        <dbReference type="Pfam" id="PF00149"/>
    </source>
</evidence>
<organism evidence="3 4">
    <name type="scientific">Heyndrickxia oleronia</name>
    <dbReference type="NCBI Taxonomy" id="38875"/>
    <lineage>
        <taxon>Bacteria</taxon>
        <taxon>Bacillati</taxon>
        <taxon>Bacillota</taxon>
        <taxon>Bacilli</taxon>
        <taxon>Bacillales</taxon>
        <taxon>Bacillaceae</taxon>
        <taxon>Heyndrickxia</taxon>
    </lineage>
</organism>
<dbReference type="PANTHER" id="PTHR30337">
    <property type="entry name" value="COMPONENT OF ATP-DEPENDENT DSDNA EXONUCLEASE"/>
    <property type="match status" value="1"/>
</dbReference>
<gene>
    <name evidence="3" type="ORF">BWZ43_10075</name>
</gene>
<protein>
    <submittedName>
        <fullName evidence="3">Metallophosphoesterase</fullName>
    </submittedName>
</protein>
<dbReference type="InterPro" id="IPR050535">
    <property type="entry name" value="DNA_Repair-Maintenance_Comp"/>
</dbReference>
<dbReference type="PIRSF" id="PIRSF033091">
    <property type="entry name" value="Pesterase_YhaO"/>
    <property type="match status" value="1"/>
</dbReference>